<evidence type="ECO:0000313" key="8">
    <source>
        <dbReference type="Proteomes" id="UP000005289"/>
    </source>
</evidence>
<evidence type="ECO:0000256" key="2">
    <source>
        <dbReference type="ARBA" id="ARBA00022475"/>
    </source>
</evidence>
<dbReference type="PANTHER" id="PTHR30250:SF11">
    <property type="entry name" value="O-ANTIGEN TRANSPORTER-RELATED"/>
    <property type="match status" value="1"/>
</dbReference>
<dbReference type="InterPro" id="IPR002797">
    <property type="entry name" value="Polysacc_synth"/>
</dbReference>
<dbReference type="STRING" id="713585.THITH_04230"/>
<dbReference type="PANTHER" id="PTHR30250">
    <property type="entry name" value="PST FAMILY PREDICTED COLANIC ACID TRANSPORTER"/>
    <property type="match status" value="1"/>
</dbReference>
<keyword evidence="5 6" id="KW-0472">Membrane</keyword>
<keyword evidence="3 6" id="KW-0812">Transmembrane</keyword>
<feature type="transmembrane region" description="Helical" evidence="6">
    <location>
        <begin position="367"/>
        <end position="386"/>
    </location>
</feature>
<evidence type="ECO:0000256" key="5">
    <source>
        <dbReference type="ARBA" id="ARBA00023136"/>
    </source>
</evidence>
<feature type="transmembrane region" description="Helical" evidence="6">
    <location>
        <begin position="149"/>
        <end position="166"/>
    </location>
</feature>
<evidence type="ECO:0000313" key="7">
    <source>
        <dbReference type="EMBL" id="AHE99933.1"/>
    </source>
</evidence>
<feature type="transmembrane region" description="Helical" evidence="6">
    <location>
        <begin position="392"/>
        <end position="410"/>
    </location>
</feature>
<dbReference type="HOGENOM" id="CLU_022017_5_4_6"/>
<name>W0DSG6_9GAMM</name>
<comment type="subcellular location">
    <subcellularLocation>
        <location evidence="1">Cell membrane</location>
        <topology evidence="1">Multi-pass membrane protein</topology>
    </subcellularLocation>
</comment>
<dbReference type="Proteomes" id="UP000005289">
    <property type="component" value="Chromosome"/>
</dbReference>
<evidence type="ECO:0000256" key="4">
    <source>
        <dbReference type="ARBA" id="ARBA00022989"/>
    </source>
</evidence>
<dbReference type="GO" id="GO:0005886">
    <property type="term" value="C:plasma membrane"/>
    <property type="evidence" value="ECO:0007669"/>
    <property type="project" value="UniProtKB-SubCell"/>
</dbReference>
<sequence>MFGLQVLGLAAGFITHVMLARLMGDPGQYGWVAVGQNVAQILAALVAFGIPMVIMRRASQLSATGEHQAILALRRLGSAALMRTTGLVLVPALILAAGAYFWPSGGTGEIVLVLVLALLAAPFLALSRLYTGFSRTYGWFGLSVAPDRLWRPLLVLLLALFQWWLWPPLVAAQALLAFVVASVVVALSMGFVTGRRQRARASVQPGPGNDVAFTGSLWRVSAVFGAQSILDVVVRRSDVILVGLMVGPASAGIYFAASRIAELLSMPSAAVGTVIAPRYARRRQMNDHHGLQRLVTLSAHASFWPTLAGVVLMFWLGEWVLAWFGEEFRAGTEILALLLLARLVLASAGRLQALLNMAGAEQSVLRLQIGTAILNLFLLLILIPWYGAVGAALAHLLVWTTWVVVGSLITRRQLGIRPGILGMLWRPTHE</sequence>
<keyword evidence="4 6" id="KW-1133">Transmembrane helix</keyword>
<evidence type="ECO:0000256" key="6">
    <source>
        <dbReference type="SAM" id="Phobius"/>
    </source>
</evidence>
<feature type="transmembrane region" description="Helical" evidence="6">
    <location>
        <begin position="80"/>
        <end position="102"/>
    </location>
</feature>
<evidence type="ECO:0000256" key="1">
    <source>
        <dbReference type="ARBA" id="ARBA00004651"/>
    </source>
</evidence>
<organism evidence="7 8">
    <name type="scientific">Thioalkalivibrio paradoxus ARh 1</name>
    <dbReference type="NCBI Taxonomy" id="713585"/>
    <lineage>
        <taxon>Bacteria</taxon>
        <taxon>Pseudomonadati</taxon>
        <taxon>Pseudomonadota</taxon>
        <taxon>Gammaproteobacteria</taxon>
        <taxon>Chromatiales</taxon>
        <taxon>Ectothiorhodospiraceae</taxon>
        <taxon>Thioalkalivibrio</taxon>
    </lineage>
</organism>
<feature type="transmembrane region" description="Helical" evidence="6">
    <location>
        <begin position="172"/>
        <end position="192"/>
    </location>
</feature>
<feature type="transmembrane region" description="Helical" evidence="6">
    <location>
        <begin position="29"/>
        <end position="54"/>
    </location>
</feature>
<keyword evidence="8" id="KW-1185">Reference proteome</keyword>
<dbReference type="Pfam" id="PF01943">
    <property type="entry name" value="Polysacc_synt"/>
    <property type="match status" value="1"/>
</dbReference>
<gene>
    <name evidence="7" type="ORF">THITH_04230</name>
</gene>
<accession>W0DSG6</accession>
<protein>
    <submittedName>
        <fullName evidence="7">Uncharacterized protein</fullName>
    </submittedName>
</protein>
<feature type="transmembrane region" description="Helical" evidence="6">
    <location>
        <begin position="239"/>
        <end position="257"/>
    </location>
</feature>
<dbReference type="AlphaFoldDB" id="W0DSG6"/>
<evidence type="ECO:0000256" key="3">
    <source>
        <dbReference type="ARBA" id="ARBA00022692"/>
    </source>
</evidence>
<keyword evidence="2" id="KW-1003">Cell membrane</keyword>
<reference evidence="7 8" key="1">
    <citation type="submission" date="2013-12" db="EMBL/GenBank/DDBJ databases">
        <authorList>
            <consortium name="DOE Joint Genome Institute"/>
            <person name="Muyzer G."/>
            <person name="Huntemann M."/>
            <person name="Han J."/>
            <person name="Chen A."/>
            <person name="Kyrpides N."/>
            <person name="Mavromatis K."/>
            <person name="Markowitz V."/>
            <person name="Palaniappan K."/>
            <person name="Ivanova N."/>
            <person name="Schaumberg A."/>
            <person name="Pati A."/>
            <person name="Liolios K."/>
            <person name="Nordberg H.P."/>
            <person name="Cantor M.N."/>
            <person name="Hua S.X."/>
            <person name="Woyke T."/>
        </authorList>
    </citation>
    <scope>NUCLEOTIDE SEQUENCE [LARGE SCALE GENOMIC DNA]</scope>
    <source>
        <strain evidence="7 8">ARh 1</strain>
    </source>
</reference>
<dbReference type="KEGG" id="tti:THITH_04230"/>
<feature type="transmembrane region" description="Helical" evidence="6">
    <location>
        <begin position="108"/>
        <end position="129"/>
    </location>
</feature>
<proteinExistence type="predicted"/>
<dbReference type="EMBL" id="CP007029">
    <property type="protein sequence ID" value="AHE99933.1"/>
    <property type="molecule type" value="Genomic_DNA"/>
</dbReference>
<feature type="transmembrane region" description="Helical" evidence="6">
    <location>
        <begin position="301"/>
        <end position="322"/>
    </location>
</feature>
<dbReference type="InterPro" id="IPR050833">
    <property type="entry name" value="Poly_Biosynth_Transport"/>
</dbReference>